<gene>
    <name evidence="2" type="ORF">V6X64_01355</name>
</gene>
<evidence type="ECO:0000313" key="3">
    <source>
        <dbReference type="Proteomes" id="UP001556653"/>
    </source>
</evidence>
<keyword evidence="3" id="KW-1185">Reference proteome</keyword>
<dbReference type="Pfam" id="PF07963">
    <property type="entry name" value="N_methyl"/>
    <property type="match status" value="1"/>
</dbReference>
<accession>A0ABV3S697</accession>
<evidence type="ECO:0000256" key="1">
    <source>
        <dbReference type="SAM" id="Phobius"/>
    </source>
</evidence>
<proteinExistence type="predicted"/>
<reference evidence="2 3" key="1">
    <citation type="submission" date="2024-02" db="EMBL/GenBank/DDBJ databases">
        <title>New especies of Spiribacter isolated from saline water.</title>
        <authorList>
            <person name="Leon M.J."/>
            <person name="De La Haba R."/>
            <person name="Sanchez-Porro C."/>
            <person name="Ventosa A."/>
        </authorList>
    </citation>
    <scope>NUCLEOTIDE SEQUENCE [LARGE SCALE GENOMIC DNA]</scope>
    <source>
        <strain evidence="3">ag22IC4-227</strain>
    </source>
</reference>
<protein>
    <submittedName>
        <fullName evidence="2">Prepilin-type N-terminal cleavage/methylation domain-containing protein</fullName>
    </submittedName>
</protein>
<sequence>MRHRHLPRFRDAQAGSSLVEVLVATLVLGIGLLGLAMSQAQSLDGLRQGRLALQARLLATELVEQWRAAEPHHPPAASIAVWRERVRTRLPAGRARIEWPAAGATAGRVVMTWSDRSPDRETTLELEFGP</sequence>
<dbReference type="InterPro" id="IPR012902">
    <property type="entry name" value="N_methyl_site"/>
</dbReference>
<keyword evidence="1" id="KW-0812">Transmembrane</keyword>
<dbReference type="EMBL" id="JBAKFJ010000001">
    <property type="protein sequence ID" value="MEX0385641.1"/>
    <property type="molecule type" value="Genomic_DNA"/>
</dbReference>
<evidence type="ECO:0000313" key="2">
    <source>
        <dbReference type="EMBL" id="MEX0385641.1"/>
    </source>
</evidence>
<feature type="transmembrane region" description="Helical" evidence="1">
    <location>
        <begin position="21"/>
        <end position="40"/>
    </location>
</feature>
<dbReference type="Proteomes" id="UP001556653">
    <property type="component" value="Unassembled WGS sequence"/>
</dbReference>
<organism evidence="2 3">
    <name type="scientific">Spiribacter onubensis</name>
    <dbReference type="NCBI Taxonomy" id="3122420"/>
    <lineage>
        <taxon>Bacteria</taxon>
        <taxon>Pseudomonadati</taxon>
        <taxon>Pseudomonadota</taxon>
        <taxon>Gammaproteobacteria</taxon>
        <taxon>Chromatiales</taxon>
        <taxon>Ectothiorhodospiraceae</taxon>
        <taxon>Spiribacter</taxon>
    </lineage>
</organism>
<keyword evidence="1" id="KW-1133">Transmembrane helix</keyword>
<dbReference type="RefSeq" id="WP_367966123.1">
    <property type="nucleotide sequence ID" value="NZ_JBAKFI010000003.1"/>
</dbReference>
<name>A0ABV3S697_9GAMM</name>
<comment type="caution">
    <text evidence="2">The sequence shown here is derived from an EMBL/GenBank/DDBJ whole genome shotgun (WGS) entry which is preliminary data.</text>
</comment>
<keyword evidence="1" id="KW-0472">Membrane</keyword>